<sequence length="47" mass="5575">MRDHRISVLGRIDLKCSSKSLEDVYDFYRKREYLKVPSFSVHLKAST</sequence>
<evidence type="ECO:0000313" key="1">
    <source>
        <dbReference type="EMBL" id="VDO35935.1"/>
    </source>
</evidence>
<organism evidence="3">
    <name type="scientific">Haemonchus placei</name>
    <name type="common">Barber's pole worm</name>
    <dbReference type="NCBI Taxonomy" id="6290"/>
    <lineage>
        <taxon>Eukaryota</taxon>
        <taxon>Metazoa</taxon>
        <taxon>Ecdysozoa</taxon>
        <taxon>Nematoda</taxon>
        <taxon>Chromadorea</taxon>
        <taxon>Rhabditida</taxon>
        <taxon>Rhabditina</taxon>
        <taxon>Rhabditomorpha</taxon>
        <taxon>Strongyloidea</taxon>
        <taxon>Trichostrongylidae</taxon>
        <taxon>Haemonchus</taxon>
    </lineage>
</organism>
<dbReference type="Proteomes" id="UP000268014">
    <property type="component" value="Unassembled WGS sequence"/>
</dbReference>
<reference evidence="3" key="1">
    <citation type="submission" date="2017-02" db="UniProtKB">
        <authorList>
            <consortium name="WormBaseParasite"/>
        </authorList>
    </citation>
    <scope>IDENTIFICATION</scope>
</reference>
<keyword evidence="2" id="KW-1185">Reference proteome</keyword>
<dbReference type="AlphaFoldDB" id="A0A0N4WE08"/>
<gene>
    <name evidence="1" type="ORF">HPLM_LOCUS8839</name>
</gene>
<proteinExistence type="predicted"/>
<dbReference type="EMBL" id="UZAF01016940">
    <property type="protein sequence ID" value="VDO35935.1"/>
    <property type="molecule type" value="Genomic_DNA"/>
</dbReference>
<evidence type="ECO:0000313" key="2">
    <source>
        <dbReference type="Proteomes" id="UP000268014"/>
    </source>
</evidence>
<name>A0A0N4WE08_HAEPC</name>
<accession>A0A0N4WE08</accession>
<evidence type="ECO:0000313" key="3">
    <source>
        <dbReference type="WBParaSite" id="HPLM_0000884701-mRNA-1"/>
    </source>
</evidence>
<protein>
    <submittedName>
        <fullName evidence="3">VOC family protein</fullName>
    </submittedName>
</protein>
<reference evidence="1 2" key="2">
    <citation type="submission" date="2018-11" db="EMBL/GenBank/DDBJ databases">
        <authorList>
            <consortium name="Pathogen Informatics"/>
        </authorList>
    </citation>
    <scope>NUCLEOTIDE SEQUENCE [LARGE SCALE GENOMIC DNA]</scope>
    <source>
        <strain evidence="1 2">MHpl1</strain>
    </source>
</reference>
<dbReference type="WBParaSite" id="HPLM_0000884701-mRNA-1">
    <property type="protein sequence ID" value="HPLM_0000884701-mRNA-1"/>
    <property type="gene ID" value="HPLM_0000884701"/>
</dbReference>